<dbReference type="Pfam" id="PF09350">
    <property type="entry name" value="DJC28_CD"/>
    <property type="match status" value="1"/>
</dbReference>
<dbReference type="InterPro" id="IPR018961">
    <property type="entry name" value="DnaJ_homolog_subfam-C_membr-28"/>
</dbReference>
<feature type="domain" description="DnaJ homologue subfamily C member 28 conserved" evidence="1">
    <location>
        <begin position="8"/>
        <end position="74"/>
    </location>
</feature>
<accession>A0ABT6CC74</accession>
<gene>
    <name evidence="2" type="ORF">P4R38_17100</name>
</gene>
<dbReference type="EMBL" id="JAROAV010000044">
    <property type="protein sequence ID" value="MDF8265967.1"/>
    <property type="molecule type" value="Genomic_DNA"/>
</dbReference>
<dbReference type="RefSeq" id="WP_277193222.1">
    <property type="nucleotide sequence ID" value="NZ_JAROAV010000044.1"/>
</dbReference>
<reference evidence="2 3" key="1">
    <citation type="submission" date="2023-03" db="EMBL/GenBank/DDBJ databases">
        <title>YIM 133296 draft genome.</title>
        <authorList>
            <person name="Xiong L."/>
        </authorList>
    </citation>
    <scope>NUCLEOTIDE SEQUENCE [LARGE SCALE GENOMIC DNA]</scope>
    <source>
        <strain evidence="2 3">YIM 133296</strain>
    </source>
</reference>
<proteinExistence type="predicted"/>
<name>A0ABT6CC74_9MICO</name>
<evidence type="ECO:0000259" key="1">
    <source>
        <dbReference type="Pfam" id="PF09350"/>
    </source>
</evidence>
<organism evidence="2 3">
    <name type="scientific">Luteipulveratus flavus</name>
    <dbReference type="NCBI Taxonomy" id="3031728"/>
    <lineage>
        <taxon>Bacteria</taxon>
        <taxon>Bacillati</taxon>
        <taxon>Actinomycetota</taxon>
        <taxon>Actinomycetes</taxon>
        <taxon>Micrococcales</taxon>
        <taxon>Dermacoccaceae</taxon>
        <taxon>Luteipulveratus</taxon>
    </lineage>
</organism>
<evidence type="ECO:0000313" key="2">
    <source>
        <dbReference type="EMBL" id="MDF8265967.1"/>
    </source>
</evidence>
<sequence length="162" mass="18295">MGYREGHIDRVIRDAQARGDFDNLPGAGKPLDLGDMGDPDWWVKRWVRREGIDTSQALPGPLALRKEREGFPESLADLATEQSVRVVLQDFNRRVRDEVLRPTFGRLSRPVVVGVDVEAMVLRWRELRAEHVAASPAPAPVVPAPRRRRWWWPFGAGRAGSA</sequence>
<protein>
    <submittedName>
        <fullName evidence="2">DUF1992 domain-containing protein</fullName>
    </submittedName>
</protein>
<dbReference type="Proteomes" id="UP001528912">
    <property type="component" value="Unassembled WGS sequence"/>
</dbReference>
<comment type="caution">
    <text evidence="2">The sequence shown here is derived from an EMBL/GenBank/DDBJ whole genome shotgun (WGS) entry which is preliminary data.</text>
</comment>
<keyword evidence="3" id="KW-1185">Reference proteome</keyword>
<evidence type="ECO:0000313" key="3">
    <source>
        <dbReference type="Proteomes" id="UP001528912"/>
    </source>
</evidence>